<dbReference type="EMBL" id="JASSZA010000052">
    <property type="protein sequence ID" value="KAK2081830.1"/>
    <property type="molecule type" value="Genomic_DNA"/>
</dbReference>
<dbReference type="Proteomes" id="UP001266305">
    <property type="component" value="Unassembled WGS sequence"/>
</dbReference>
<keyword evidence="2" id="KW-1185">Reference proteome</keyword>
<comment type="caution">
    <text evidence="1">The sequence shown here is derived from an EMBL/GenBank/DDBJ whole genome shotgun (WGS) entry which is preliminary data.</text>
</comment>
<proteinExistence type="predicted"/>
<accession>A0ABQ9TAQ9</accession>
<reference evidence="1 2" key="1">
    <citation type="submission" date="2023-05" db="EMBL/GenBank/DDBJ databases">
        <title>B98-5 Cell Line De Novo Hybrid Assembly: An Optical Mapping Approach.</title>
        <authorList>
            <person name="Kananen K."/>
            <person name="Auerbach J.A."/>
            <person name="Kautto E."/>
            <person name="Blachly J.S."/>
        </authorList>
    </citation>
    <scope>NUCLEOTIDE SEQUENCE [LARGE SCALE GENOMIC DNA]</scope>
    <source>
        <strain evidence="1">B95-8</strain>
        <tissue evidence="1">Cell line</tissue>
    </source>
</reference>
<gene>
    <name evidence="1" type="ORF">P7K49_039839</name>
</gene>
<evidence type="ECO:0000313" key="1">
    <source>
        <dbReference type="EMBL" id="KAK2081830.1"/>
    </source>
</evidence>
<organism evidence="1 2">
    <name type="scientific">Saguinus oedipus</name>
    <name type="common">Cotton-top tamarin</name>
    <name type="synonym">Oedipomidas oedipus</name>
    <dbReference type="NCBI Taxonomy" id="9490"/>
    <lineage>
        <taxon>Eukaryota</taxon>
        <taxon>Metazoa</taxon>
        <taxon>Chordata</taxon>
        <taxon>Craniata</taxon>
        <taxon>Vertebrata</taxon>
        <taxon>Euteleostomi</taxon>
        <taxon>Mammalia</taxon>
        <taxon>Eutheria</taxon>
        <taxon>Euarchontoglires</taxon>
        <taxon>Primates</taxon>
        <taxon>Haplorrhini</taxon>
        <taxon>Platyrrhini</taxon>
        <taxon>Cebidae</taxon>
        <taxon>Callitrichinae</taxon>
        <taxon>Saguinus</taxon>
    </lineage>
</organism>
<feature type="non-terminal residue" evidence="1">
    <location>
        <position position="1"/>
    </location>
</feature>
<sequence>GHARQPPAQTALMPWRMASSMKRKNISRSGTPCATGGTEALLGTCHCLPPPSPAVTGFWSPRSGSWEGCDC</sequence>
<evidence type="ECO:0000313" key="2">
    <source>
        <dbReference type="Proteomes" id="UP001266305"/>
    </source>
</evidence>
<protein>
    <submittedName>
        <fullName evidence="1">Uncharacterized protein</fullName>
    </submittedName>
</protein>
<name>A0ABQ9TAQ9_SAGOE</name>